<dbReference type="Proteomes" id="UP000218890">
    <property type="component" value="Chromosome"/>
</dbReference>
<keyword evidence="4" id="KW-0175">Coiled coil</keyword>
<accession>A0A0X8X7H2</accession>
<gene>
    <name evidence="6" type="ORF">HH1059_02530</name>
</gene>
<dbReference type="GO" id="GO:0042619">
    <property type="term" value="P:poly-hydroxybutyrate biosynthetic process"/>
    <property type="evidence" value="ECO:0007669"/>
    <property type="project" value="UniProtKB-KW"/>
</dbReference>
<evidence type="ECO:0000313" key="6">
    <source>
        <dbReference type="EMBL" id="BAU56929.1"/>
    </source>
</evidence>
<dbReference type="InterPro" id="IPR010123">
    <property type="entry name" value="PHA_synth_III_E"/>
</dbReference>
<sequence>MNSPSSHSNEKADWAAALEALAELWQALSLPVEQREAAISRACEQLQEHVDQSLSALLSAGHTAPDQISALLDGTSLTSWLETLTRLGPLQCPQQDSLALSQAVERYTRAQARCTELLQASTYQGMQNFYTRLSKACSTGSDEMPKSLRELYELWLNESERAYEQTLSSEQWCAAFTELTHAGTELIAQYQQILDSGLRSIDLPNRTDFIDTQRRVYELEKIHQRPPPTEQGFPDSQTARCSQHPDSYSGLCPAASHLSGELEQLRQEVVELRAEVAQLRDTGANQKTTQ</sequence>
<dbReference type="KEGG" id="hhk:HH1059_02530"/>
<feature type="compositionally biased region" description="Polar residues" evidence="5">
    <location>
        <begin position="234"/>
        <end position="246"/>
    </location>
</feature>
<comment type="pathway">
    <text evidence="1">Biopolymer metabolism; poly-(R)-3-hydroxybutanoate biosynthesis.</text>
</comment>
<proteinExistence type="predicted"/>
<keyword evidence="3" id="KW-0583">PHB biosynthesis</keyword>
<name>A0A0X8X7H2_HALHR</name>
<protein>
    <recommendedName>
        <fullName evidence="2">Poly(3-hydroxyalkanoate) polymerase subunit PhaE</fullName>
    </recommendedName>
</protein>
<feature type="region of interest" description="Disordered" evidence="5">
    <location>
        <begin position="225"/>
        <end position="246"/>
    </location>
</feature>
<dbReference type="Pfam" id="PF09712">
    <property type="entry name" value="PHA_synth_III_E"/>
    <property type="match status" value="1"/>
</dbReference>
<dbReference type="UniPathway" id="UPA00917"/>
<keyword evidence="7" id="KW-1185">Reference proteome</keyword>
<evidence type="ECO:0000313" key="7">
    <source>
        <dbReference type="Proteomes" id="UP000218890"/>
    </source>
</evidence>
<evidence type="ECO:0000256" key="1">
    <source>
        <dbReference type="ARBA" id="ARBA00004683"/>
    </source>
</evidence>
<dbReference type="OrthoDB" id="6115526at2"/>
<evidence type="ECO:0000256" key="2">
    <source>
        <dbReference type="ARBA" id="ARBA00019066"/>
    </source>
</evidence>
<evidence type="ECO:0000256" key="4">
    <source>
        <dbReference type="SAM" id="Coils"/>
    </source>
</evidence>
<dbReference type="RefSeq" id="WP_096407397.1">
    <property type="nucleotide sequence ID" value="NZ_AP017372.2"/>
</dbReference>
<organism evidence="6 7">
    <name type="scientific">Halorhodospira halochloris</name>
    <name type="common">Ectothiorhodospira halochloris</name>
    <dbReference type="NCBI Taxonomy" id="1052"/>
    <lineage>
        <taxon>Bacteria</taxon>
        <taxon>Pseudomonadati</taxon>
        <taxon>Pseudomonadota</taxon>
        <taxon>Gammaproteobacteria</taxon>
        <taxon>Chromatiales</taxon>
        <taxon>Ectothiorhodospiraceae</taxon>
        <taxon>Halorhodospira</taxon>
    </lineage>
</organism>
<reference evidence="6" key="1">
    <citation type="submission" date="2016-02" db="EMBL/GenBank/DDBJ databases">
        <title>Halorhodospira halochloris DSM-1059 complete genome, version 2.</title>
        <authorList>
            <person name="Tsukatani Y."/>
        </authorList>
    </citation>
    <scope>NUCLEOTIDE SEQUENCE</scope>
    <source>
        <strain evidence="6">DSM 1059</strain>
    </source>
</reference>
<dbReference type="EMBL" id="AP017372">
    <property type="protein sequence ID" value="BAU56929.1"/>
    <property type="molecule type" value="Genomic_DNA"/>
</dbReference>
<evidence type="ECO:0000256" key="3">
    <source>
        <dbReference type="ARBA" id="ARBA00022752"/>
    </source>
</evidence>
<feature type="coiled-coil region" evidence="4">
    <location>
        <begin position="255"/>
        <end position="282"/>
    </location>
</feature>
<evidence type="ECO:0000256" key="5">
    <source>
        <dbReference type="SAM" id="MobiDB-lite"/>
    </source>
</evidence>
<dbReference type="AlphaFoldDB" id="A0A0X8X7H2"/>